<evidence type="ECO:0000313" key="1">
    <source>
        <dbReference type="EMBL" id="GGM82542.1"/>
    </source>
</evidence>
<comment type="caution">
    <text evidence="1">The sequence shown here is derived from an EMBL/GenBank/DDBJ whole genome shotgun (WGS) entry which is preliminary data.</text>
</comment>
<name>A0A8J3CL02_9PSEU</name>
<dbReference type="RefSeq" id="WP_189061936.1">
    <property type="nucleotide sequence ID" value="NZ_BMMK01000057.1"/>
</dbReference>
<accession>A0A8J3CL02</accession>
<protein>
    <submittedName>
        <fullName evidence="1">Uncharacterized protein</fullName>
    </submittedName>
</protein>
<gene>
    <name evidence="1" type="ORF">GCM10012275_61410</name>
</gene>
<sequence>MRYRRLPDGRIAEIAPTHCRHDPPHPLGPGTVLVGWDPGLRARTWTCRACLDAGRADIAVLTDHDLHPGPGRDPG</sequence>
<proteinExistence type="predicted"/>
<reference evidence="1" key="1">
    <citation type="journal article" date="2014" name="Int. J. Syst. Evol. Microbiol.">
        <title>Complete genome sequence of Corynebacterium casei LMG S-19264T (=DSM 44701T), isolated from a smear-ripened cheese.</title>
        <authorList>
            <consortium name="US DOE Joint Genome Institute (JGI-PGF)"/>
            <person name="Walter F."/>
            <person name="Albersmeier A."/>
            <person name="Kalinowski J."/>
            <person name="Ruckert C."/>
        </authorList>
    </citation>
    <scope>NUCLEOTIDE SEQUENCE</scope>
    <source>
        <strain evidence="1">CGMCC 4.5737</strain>
    </source>
</reference>
<dbReference type="EMBL" id="BMMK01000057">
    <property type="protein sequence ID" value="GGM82542.1"/>
    <property type="molecule type" value="Genomic_DNA"/>
</dbReference>
<dbReference type="AlphaFoldDB" id="A0A8J3CL02"/>
<dbReference type="Proteomes" id="UP000637578">
    <property type="component" value="Unassembled WGS sequence"/>
</dbReference>
<organism evidence="1 2">
    <name type="scientific">Longimycelium tulufanense</name>
    <dbReference type="NCBI Taxonomy" id="907463"/>
    <lineage>
        <taxon>Bacteria</taxon>
        <taxon>Bacillati</taxon>
        <taxon>Actinomycetota</taxon>
        <taxon>Actinomycetes</taxon>
        <taxon>Pseudonocardiales</taxon>
        <taxon>Pseudonocardiaceae</taxon>
        <taxon>Longimycelium</taxon>
    </lineage>
</organism>
<evidence type="ECO:0000313" key="2">
    <source>
        <dbReference type="Proteomes" id="UP000637578"/>
    </source>
</evidence>
<keyword evidence="2" id="KW-1185">Reference proteome</keyword>
<reference evidence="1" key="2">
    <citation type="submission" date="2020-09" db="EMBL/GenBank/DDBJ databases">
        <authorList>
            <person name="Sun Q."/>
            <person name="Zhou Y."/>
        </authorList>
    </citation>
    <scope>NUCLEOTIDE SEQUENCE</scope>
    <source>
        <strain evidence="1">CGMCC 4.5737</strain>
    </source>
</reference>